<evidence type="ECO:0000259" key="3">
    <source>
        <dbReference type="Pfam" id="PF00884"/>
    </source>
</evidence>
<dbReference type="AlphaFoldDB" id="A0A098DK08"/>
<evidence type="ECO:0000313" key="4">
    <source>
        <dbReference type="EnsemblFungi" id="CEF78261"/>
    </source>
</evidence>
<dbReference type="PANTHER" id="PTHR43751:SF3">
    <property type="entry name" value="SULFATASE N-TERMINAL DOMAIN-CONTAINING PROTEIN"/>
    <property type="match status" value="1"/>
</dbReference>
<dbReference type="Pfam" id="PF00884">
    <property type="entry name" value="Sulfatase"/>
    <property type="match status" value="1"/>
</dbReference>
<feature type="domain" description="Sulfatase N-terminal" evidence="3">
    <location>
        <begin position="559"/>
        <end position="760"/>
    </location>
</feature>
<dbReference type="InterPro" id="IPR017850">
    <property type="entry name" value="Alkaline_phosphatase_core_sf"/>
</dbReference>
<dbReference type="PANTHER" id="PTHR43751">
    <property type="entry name" value="SULFATASE"/>
    <property type="match status" value="1"/>
</dbReference>
<dbReference type="InterPro" id="IPR000917">
    <property type="entry name" value="Sulfatase_N"/>
</dbReference>
<dbReference type="SUPFAM" id="SSF53649">
    <property type="entry name" value="Alkaline phosphatase-like"/>
    <property type="match status" value="1"/>
</dbReference>
<dbReference type="EnsemblFungi" id="CEF78261">
    <property type="protein sequence ID" value="CEF78261"/>
    <property type="gene ID" value="FGRRES_03452_M"/>
</dbReference>
<proteinExistence type="predicted"/>
<accession>A0A098DK08</accession>
<evidence type="ECO:0000256" key="2">
    <source>
        <dbReference type="SAM" id="Phobius"/>
    </source>
</evidence>
<name>A0A098DK08_GIBZE</name>
<feature type="transmembrane region" description="Helical" evidence="2">
    <location>
        <begin position="85"/>
        <end position="114"/>
    </location>
</feature>
<reference evidence="4" key="1">
    <citation type="journal article" date="2007" name="Science">
        <title>The Fusarium graminearum genome reveals a link between localized polymorphism and pathogen specialization.</title>
        <authorList>
            <person name="Cuomo C.A."/>
            <person name="Gueldener U."/>
            <person name="Xu J.-R."/>
            <person name="Trail F."/>
            <person name="Turgeon B.G."/>
            <person name="Di Pietro A."/>
            <person name="Walton J.D."/>
            <person name="Ma L.-J."/>
            <person name="Baker S.E."/>
            <person name="Rep M."/>
            <person name="Adam G."/>
            <person name="Antoniw J."/>
            <person name="Baldwin T."/>
            <person name="Calvo S.E."/>
            <person name="Chang Y.-L."/>
            <person name="DeCaprio D."/>
            <person name="Gale L.R."/>
            <person name="Gnerre S."/>
            <person name="Goswami R.S."/>
            <person name="Hammond-Kosack K."/>
            <person name="Harris L.J."/>
            <person name="Hilburn K."/>
            <person name="Kennell J.C."/>
            <person name="Kroken S."/>
            <person name="Magnuson J.K."/>
            <person name="Mannhaupt G."/>
            <person name="Mauceli E.W."/>
            <person name="Mewes H.-W."/>
            <person name="Mitterbauer R."/>
            <person name="Muehlbauer G."/>
            <person name="Muensterkoetter M."/>
            <person name="Nelson D."/>
            <person name="O'Donnell K."/>
            <person name="Ouellet T."/>
            <person name="Qi W."/>
            <person name="Quesneville H."/>
            <person name="Roncero M.I.G."/>
            <person name="Seong K.-Y."/>
            <person name="Tetko I.V."/>
            <person name="Urban M."/>
            <person name="Waalwijk C."/>
            <person name="Ward T.J."/>
            <person name="Yao J."/>
            <person name="Birren B.W."/>
            <person name="Kistler H.C."/>
        </authorList>
    </citation>
    <scope>NUCLEOTIDE SEQUENCE [LARGE SCALE GENOMIC DNA]</scope>
    <source>
        <strain evidence="4">PH-1 / ATCC MYA-4620 / FGSC 9075 / NRRL 31084</strain>
    </source>
</reference>
<reference evidence="4" key="3">
    <citation type="submission" date="2017-01" db="UniProtKB">
        <authorList>
            <consortium name="EnsemblFungi"/>
        </authorList>
    </citation>
    <scope>IDENTIFICATION</scope>
    <source>
        <strain evidence="4">PH-1 / ATCC MYA-4620 / FGSC 9075 / NRRL 31084</strain>
    </source>
</reference>
<dbReference type="InterPro" id="IPR052701">
    <property type="entry name" value="GAG_Ulvan_Degrading_Sulfatases"/>
</dbReference>
<feature type="transmembrane region" description="Helical" evidence="2">
    <location>
        <begin position="20"/>
        <end position="42"/>
    </location>
</feature>
<evidence type="ECO:0000256" key="1">
    <source>
        <dbReference type="SAM" id="MobiDB-lite"/>
    </source>
</evidence>
<protein>
    <recommendedName>
        <fullName evidence="3">Sulfatase N-terminal domain-containing protein</fullName>
    </recommendedName>
</protein>
<feature type="transmembrane region" description="Helical" evidence="2">
    <location>
        <begin position="235"/>
        <end position="255"/>
    </location>
</feature>
<reference evidence="4" key="2">
    <citation type="journal article" date="2010" name="Nature">
        <title>Comparative genomics reveals mobile pathogenicity chromosomes in Fusarium.</title>
        <authorList>
            <person name="Ma L.J."/>
            <person name="van der Does H.C."/>
            <person name="Borkovich K.A."/>
            <person name="Coleman J.J."/>
            <person name="Daboussi M.J."/>
            <person name="Di Pietro A."/>
            <person name="Dufresne M."/>
            <person name="Freitag M."/>
            <person name="Grabherr M."/>
            <person name="Henrissat B."/>
            <person name="Houterman P.M."/>
            <person name="Kang S."/>
            <person name="Shim W.B."/>
            <person name="Woloshuk C."/>
            <person name="Xie X."/>
            <person name="Xu J.R."/>
            <person name="Antoniw J."/>
            <person name="Baker S.E."/>
            <person name="Bluhm B.H."/>
            <person name="Breakspear A."/>
            <person name="Brown D.W."/>
            <person name="Butchko R.A."/>
            <person name="Chapman S."/>
            <person name="Coulson R."/>
            <person name="Coutinho P.M."/>
            <person name="Danchin E.G."/>
            <person name="Diener A."/>
            <person name="Gale L.R."/>
            <person name="Gardiner D.M."/>
            <person name="Goff S."/>
            <person name="Hammond-Kosack K.E."/>
            <person name="Hilburn K."/>
            <person name="Hua-Van A."/>
            <person name="Jonkers W."/>
            <person name="Kazan K."/>
            <person name="Kodira C.D."/>
            <person name="Koehrsen M."/>
            <person name="Kumar L."/>
            <person name="Lee Y.H."/>
            <person name="Li L."/>
            <person name="Manners J.M."/>
            <person name="Miranda-Saavedra D."/>
            <person name="Mukherjee M."/>
            <person name="Park G."/>
            <person name="Park J."/>
            <person name="Park S.Y."/>
            <person name="Proctor R.H."/>
            <person name="Regev A."/>
            <person name="Ruiz-Roldan M.C."/>
            <person name="Sain D."/>
            <person name="Sakthikumar S."/>
            <person name="Sykes S."/>
            <person name="Schwartz D.C."/>
            <person name="Turgeon B.G."/>
            <person name="Wapinski I."/>
            <person name="Yoder O."/>
            <person name="Young S."/>
            <person name="Zeng Q."/>
            <person name="Zhou S."/>
            <person name="Galagan J."/>
            <person name="Cuomo C.A."/>
            <person name="Kistler H.C."/>
            <person name="Rep M."/>
        </authorList>
    </citation>
    <scope>GENOME REANNOTATION</scope>
    <source>
        <strain evidence="4">PH-1 / ATCC MYA-4620 / FGSC 9075 / NRRL 31084</strain>
    </source>
</reference>
<feature type="transmembrane region" description="Helical" evidence="2">
    <location>
        <begin position="135"/>
        <end position="155"/>
    </location>
</feature>
<keyword evidence="2" id="KW-0812">Transmembrane</keyword>
<dbReference type="EMBL" id="HG970333">
    <property type="status" value="NOT_ANNOTATED_CDS"/>
    <property type="molecule type" value="Genomic_DNA"/>
</dbReference>
<organism evidence="4">
    <name type="scientific">Gibberella zeae (strain ATCC MYA-4620 / CBS 123657 / FGSC 9075 / NRRL 31084 / PH-1)</name>
    <name type="common">Wheat head blight fungus</name>
    <name type="synonym">Fusarium graminearum</name>
    <dbReference type="NCBI Taxonomy" id="229533"/>
    <lineage>
        <taxon>Eukaryota</taxon>
        <taxon>Fungi</taxon>
        <taxon>Dikarya</taxon>
        <taxon>Ascomycota</taxon>
        <taxon>Pezizomycotina</taxon>
        <taxon>Sordariomycetes</taxon>
        <taxon>Hypocreomycetidae</taxon>
        <taxon>Hypocreales</taxon>
        <taxon>Nectriaceae</taxon>
        <taxon>Fusarium</taxon>
    </lineage>
</organism>
<feature type="region of interest" description="Disordered" evidence="1">
    <location>
        <begin position="188"/>
        <end position="208"/>
    </location>
</feature>
<feature type="transmembrane region" description="Helical" evidence="2">
    <location>
        <begin position="54"/>
        <end position="73"/>
    </location>
</feature>
<accession>A0A0E0S436</accession>
<sequence length="901" mass="101142">MYSALVASGRVGSPPPAFNMFPTLVPFCFSTIFVSLVFTKLVHLSIHAKTVSPGAFVLFLPSLLIPDLFIIYISRLALRQQKGVFSVGACVLGCIFSFILLGASASQLGFFYSTGNEVKWSEARSYAGDAKGMKILLSGINSVLVSGAIIIVVAWVGKWYIYRAVGSLITTVGTPVVQVWQSIRNRTRRSSRQTPGASPYDSGSEFDDDVENAKEGAHLIQGESREETRTKPRTWAILAIISAFLVLTTLFRPAAPYTMMSMSLPLAMLDMFKSPANVCNAVSGNWPLTALITEDKWEAPSQHFPGWTPGSDSEAARKYRETTPKWLPNDIPSGFSKWIPKEPKANTTDEAPATTSNGCAVASSDDAFYNPVLDPLKITNLDTEILDVLRDTLKGGDVKIKHVALIMMESYREELFPLQQGSEYHNLILKSHKGEDEDAVNAKLSHMSPVAERLTGKSGNWKKKDGSDFEHVDIPQWNDTTEEGYGGINVVGGFTTSSLSFKSMAAIHCGSWSMPVDGFEESETDSYQPCIPQVLNLFNKIKKDKPSKDFLEQQWYPAFFQSITDGYDRQDKFDKKIGFEHTVTRERLEQEKNDEDDLEEINYFGFAETTLKRHVKDYLKQVNDEGKRMFFSHFTSTTHHPWGVPKSFQTTDYLNTDGKMKWHEEFNSYLNAVRFTDAWLGELLQTFDDFGMTNETLVVFVGDHGQAFKEDQKSKTGTYENGHVSNFRVPITFRHPHIPRVQYNANATSLSILPTILDLLINTGSLNEKDQDAAADIIQDYEGQSLIRPYKTIHNGRRAWNFGIINGGASMLSMTSADAPWRIVIPLDDSAQYRFTDLKTDPLERRAVERWTLEQLEVAVENKYGEEASIWAAEADAVAKWWGPERKRLWGYNPSSHKDKQ</sequence>
<dbReference type="Gene3D" id="3.40.720.10">
    <property type="entry name" value="Alkaline Phosphatase, subunit A"/>
    <property type="match status" value="1"/>
</dbReference>
<keyword evidence="2" id="KW-1133">Transmembrane helix</keyword>
<gene>
    <name evidence="4" type="primary">FG03452.1</name>
</gene>
<keyword evidence="2" id="KW-0472">Membrane</keyword>